<dbReference type="VEuPathDB" id="FungiDB:PSHT_00935"/>
<keyword evidence="3" id="KW-1185">Reference proteome</keyword>
<dbReference type="InterPro" id="IPR036514">
    <property type="entry name" value="SGNH_hydro_sf"/>
</dbReference>
<evidence type="ECO:0000313" key="3">
    <source>
        <dbReference type="Proteomes" id="UP000239156"/>
    </source>
</evidence>
<dbReference type="EMBL" id="PKSL01000030">
    <property type="protein sequence ID" value="POW12598.1"/>
    <property type="molecule type" value="Genomic_DNA"/>
</dbReference>
<feature type="chain" id="PRO_5015783122" description="SGNH hydrolase-type esterase domain-containing protein" evidence="1">
    <location>
        <begin position="26"/>
        <end position="341"/>
    </location>
</feature>
<evidence type="ECO:0000256" key="1">
    <source>
        <dbReference type="SAM" id="SignalP"/>
    </source>
</evidence>
<protein>
    <recommendedName>
        <fullName evidence="4">SGNH hydrolase-type esterase domain-containing protein</fullName>
    </recommendedName>
</protein>
<name>A0A2S4VSW6_9BASI</name>
<keyword evidence="1" id="KW-0732">Signal</keyword>
<feature type="signal peptide" evidence="1">
    <location>
        <begin position="1"/>
        <end position="25"/>
    </location>
</feature>
<reference evidence="2" key="1">
    <citation type="submission" date="2017-12" db="EMBL/GenBank/DDBJ databases">
        <title>Gene loss provides genomic basis for host adaptation in cereal stripe rust fungi.</title>
        <authorList>
            <person name="Xia C."/>
        </authorList>
    </citation>
    <scope>NUCLEOTIDE SEQUENCE [LARGE SCALE GENOMIC DNA]</scope>
    <source>
        <strain evidence="2">93-210</strain>
    </source>
</reference>
<gene>
    <name evidence="2" type="ORF">PSTT_04287</name>
</gene>
<organism evidence="2 3">
    <name type="scientific">Puccinia striiformis</name>
    <dbReference type="NCBI Taxonomy" id="27350"/>
    <lineage>
        <taxon>Eukaryota</taxon>
        <taxon>Fungi</taxon>
        <taxon>Dikarya</taxon>
        <taxon>Basidiomycota</taxon>
        <taxon>Pucciniomycotina</taxon>
        <taxon>Pucciniomycetes</taxon>
        <taxon>Pucciniales</taxon>
        <taxon>Pucciniaceae</taxon>
        <taxon>Puccinia</taxon>
    </lineage>
</organism>
<dbReference type="AlphaFoldDB" id="A0A2S4VSW6"/>
<dbReference type="VEuPathDB" id="FungiDB:PSTT_04287"/>
<dbReference type="Proteomes" id="UP000239156">
    <property type="component" value="Unassembled WGS sequence"/>
</dbReference>
<evidence type="ECO:0008006" key="4">
    <source>
        <dbReference type="Google" id="ProtNLM"/>
    </source>
</evidence>
<evidence type="ECO:0000313" key="2">
    <source>
        <dbReference type="EMBL" id="POW12598.1"/>
    </source>
</evidence>
<accession>A0A2S4VSW6</accession>
<sequence>MGLKSNNQMLCVAFILSLTFTSISSKCDGRTCRSDQSQRGANQIKLAVQPQCGTLSSDKFVNFNTGINLDQIKASQTIYSFGDSWSSIGNANGGVPKPAVSSGGTDPKYGGRASNGPMWTEDLASGDRILKSYAIGGATVDRTVWKARADRTDMVGHVDTFLSQKLSVEPNRELDISVPQFPGSFFPVAEVVEILGVWLPYFTSSNKAISAYRSLLFPSPTAPHFSKVVVQNFDSLVWNGFKKLKESKGIQFAYVDLMALYQDIHEDPASFGYKSVEACLKTADTTVGRCDDPDHFLYWIPSHPQYQTQRLMADWVRAVLDKCGNTPKRKALTRRHSWGRL</sequence>
<proteinExistence type="predicted"/>
<comment type="caution">
    <text evidence="2">The sequence shown here is derived from an EMBL/GenBank/DDBJ whole genome shotgun (WGS) entry which is preliminary data.</text>
</comment>
<dbReference type="Gene3D" id="3.40.50.1110">
    <property type="entry name" value="SGNH hydrolase"/>
    <property type="match status" value="2"/>
</dbReference>